<proteinExistence type="predicted"/>
<dbReference type="AlphaFoldDB" id="A0A4Y2CBH8"/>
<reference evidence="1 2" key="1">
    <citation type="journal article" date="2019" name="Sci. Rep.">
        <title>Orb-weaving spider Araneus ventricosus genome elucidates the spidroin gene catalogue.</title>
        <authorList>
            <person name="Kono N."/>
            <person name="Nakamura H."/>
            <person name="Ohtoshi R."/>
            <person name="Moran D.A.P."/>
            <person name="Shinohara A."/>
            <person name="Yoshida Y."/>
            <person name="Fujiwara M."/>
            <person name="Mori M."/>
            <person name="Tomita M."/>
            <person name="Arakawa K."/>
        </authorList>
    </citation>
    <scope>NUCLEOTIDE SEQUENCE [LARGE SCALE GENOMIC DNA]</scope>
</reference>
<dbReference type="Proteomes" id="UP000499080">
    <property type="component" value="Unassembled WGS sequence"/>
</dbReference>
<gene>
    <name evidence="1" type="ORF">AVEN_27255_1</name>
</gene>
<evidence type="ECO:0000313" key="1">
    <source>
        <dbReference type="EMBL" id="GBM01158.1"/>
    </source>
</evidence>
<comment type="caution">
    <text evidence="1">The sequence shown here is derived from an EMBL/GenBank/DDBJ whole genome shotgun (WGS) entry which is preliminary data.</text>
</comment>
<dbReference type="EMBL" id="BGPR01000165">
    <property type="protein sequence ID" value="GBM01158.1"/>
    <property type="molecule type" value="Genomic_DNA"/>
</dbReference>
<evidence type="ECO:0000313" key="2">
    <source>
        <dbReference type="Proteomes" id="UP000499080"/>
    </source>
</evidence>
<sequence length="154" mass="17751">MEESAFKWTKSMFSPFKHQYCQGSVEMLYFLCSNDSSPLFSLYPPGSKNNSPYSFGEMLCKARKESISVHLIHHSSSNGMYKSSPACRHHQEIRFISPQYPIFSDKKKAVSTALRTSRQFMSFLQALLFTFVKEDHIILCFVVQKLFSGTIEDH</sequence>
<protein>
    <submittedName>
        <fullName evidence="1">Uncharacterized protein</fullName>
    </submittedName>
</protein>
<name>A0A4Y2CBH8_ARAVE</name>
<keyword evidence="2" id="KW-1185">Reference proteome</keyword>
<organism evidence="1 2">
    <name type="scientific">Araneus ventricosus</name>
    <name type="common">Orbweaver spider</name>
    <name type="synonym">Epeira ventricosa</name>
    <dbReference type="NCBI Taxonomy" id="182803"/>
    <lineage>
        <taxon>Eukaryota</taxon>
        <taxon>Metazoa</taxon>
        <taxon>Ecdysozoa</taxon>
        <taxon>Arthropoda</taxon>
        <taxon>Chelicerata</taxon>
        <taxon>Arachnida</taxon>
        <taxon>Araneae</taxon>
        <taxon>Araneomorphae</taxon>
        <taxon>Entelegynae</taxon>
        <taxon>Araneoidea</taxon>
        <taxon>Araneidae</taxon>
        <taxon>Araneus</taxon>
    </lineage>
</organism>
<accession>A0A4Y2CBH8</accession>